<dbReference type="InterPro" id="IPR012902">
    <property type="entry name" value="N_methyl_site"/>
</dbReference>
<evidence type="ECO:0000256" key="1">
    <source>
        <dbReference type="SAM" id="Phobius"/>
    </source>
</evidence>
<dbReference type="InterPro" id="IPR031982">
    <property type="entry name" value="PilE-like"/>
</dbReference>
<evidence type="ECO:0000313" key="2">
    <source>
        <dbReference type="EMBL" id="MFC4655551.1"/>
    </source>
</evidence>
<evidence type="ECO:0000313" key="3">
    <source>
        <dbReference type="Proteomes" id="UP001595962"/>
    </source>
</evidence>
<gene>
    <name evidence="2" type="ORF">ACFO3I_11055</name>
</gene>
<dbReference type="SUPFAM" id="SSF54523">
    <property type="entry name" value="Pili subunits"/>
    <property type="match status" value="1"/>
</dbReference>
<keyword evidence="1" id="KW-1133">Transmembrane helix</keyword>
<dbReference type="EMBL" id="JBHSGB010000010">
    <property type="protein sequence ID" value="MFC4655551.1"/>
    <property type="molecule type" value="Genomic_DNA"/>
</dbReference>
<feature type="transmembrane region" description="Helical" evidence="1">
    <location>
        <begin position="12"/>
        <end position="34"/>
    </location>
</feature>
<proteinExistence type="predicted"/>
<accession>A0ABV9JMS2</accession>
<dbReference type="Pfam" id="PF07963">
    <property type="entry name" value="N_methyl"/>
    <property type="match status" value="1"/>
</dbReference>
<name>A0ABV9JMS2_9GAMM</name>
<dbReference type="RefSeq" id="WP_377334045.1">
    <property type="nucleotide sequence ID" value="NZ_JBHSGB010000010.1"/>
</dbReference>
<keyword evidence="3" id="KW-1185">Reference proteome</keyword>
<protein>
    <submittedName>
        <fullName evidence="2">Type IV pilin protein</fullName>
    </submittedName>
</protein>
<sequence>MARSGTIKRPVSGFSLIELLVAVTIVGMLAAIAYPSYTDYVLRGGRAAVTACLLEQAQFMEQVYSANLTYASNNGEDTALPDLQCSRDLAGKFSFELTNLDSRTFTLNAAAEGHQASDSCTSFSYNQAGIKTANGSGSAEAVNACW</sequence>
<reference evidence="3" key="1">
    <citation type="journal article" date="2019" name="Int. J. Syst. Evol. Microbiol.">
        <title>The Global Catalogue of Microorganisms (GCM) 10K type strain sequencing project: providing services to taxonomists for standard genome sequencing and annotation.</title>
        <authorList>
            <consortium name="The Broad Institute Genomics Platform"/>
            <consortium name="The Broad Institute Genome Sequencing Center for Infectious Disease"/>
            <person name="Wu L."/>
            <person name="Ma J."/>
        </authorList>
    </citation>
    <scope>NUCLEOTIDE SEQUENCE [LARGE SCALE GENOMIC DNA]</scope>
    <source>
        <strain evidence="3">DT28</strain>
    </source>
</reference>
<dbReference type="Pfam" id="PF16732">
    <property type="entry name" value="ComP_DUS"/>
    <property type="match status" value="1"/>
</dbReference>
<comment type="caution">
    <text evidence="2">The sequence shown here is derived from an EMBL/GenBank/DDBJ whole genome shotgun (WGS) entry which is preliminary data.</text>
</comment>
<dbReference type="InterPro" id="IPR045584">
    <property type="entry name" value="Pilin-like"/>
</dbReference>
<dbReference type="NCBIfam" id="TIGR02532">
    <property type="entry name" value="IV_pilin_GFxxxE"/>
    <property type="match status" value="1"/>
</dbReference>
<keyword evidence="1" id="KW-0812">Transmembrane</keyword>
<dbReference type="Proteomes" id="UP001595962">
    <property type="component" value="Unassembled WGS sequence"/>
</dbReference>
<dbReference type="Gene3D" id="3.30.700.10">
    <property type="entry name" value="Glycoprotein, Type 4 Pilin"/>
    <property type="match status" value="1"/>
</dbReference>
<dbReference type="PROSITE" id="PS00409">
    <property type="entry name" value="PROKAR_NTER_METHYL"/>
    <property type="match status" value="1"/>
</dbReference>
<organism evidence="2 3">
    <name type="scientific">Rheinheimera marina</name>
    <dbReference type="NCBI Taxonomy" id="1774958"/>
    <lineage>
        <taxon>Bacteria</taxon>
        <taxon>Pseudomonadati</taxon>
        <taxon>Pseudomonadota</taxon>
        <taxon>Gammaproteobacteria</taxon>
        <taxon>Chromatiales</taxon>
        <taxon>Chromatiaceae</taxon>
        <taxon>Rheinheimera</taxon>
    </lineage>
</organism>
<keyword evidence="1" id="KW-0472">Membrane</keyword>